<evidence type="ECO:0000313" key="2">
    <source>
        <dbReference type="Proteomes" id="UP001234989"/>
    </source>
</evidence>
<dbReference type="EMBL" id="CP133612">
    <property type="protein sequence ID" value="WMV07023.1"/>
    <property type="molecule type" value="Genomic_DNA"/>
</dbReference>
<proteinExistence type="predicted"/>
<name>A0AAF0PLK5_SOLVR</name>
<dbReference type="Proteomes" id="UP001234989">
    <property type="component" value="Chromosome 1"/>
</dbReference>
<gene>
    <name evidence="1" type="ORF">MTR67_000408</name>
</gene>
<sequence>CLKYILKVAISALHPHKKSSFFYKRSSHFVLHFAVQDLAQFHQLIESEILDLSGNTVGGINLAIFTRKVGFLKQKGRRIQCNIAEYVSLELELRYFTFLFHNKCLQSK</sequence>
<feature type="non-terminal residue" evidence="1">
    <location>
        <position position="1"/>
    </location>
</feature>
<organism evidence="1 2">
    <name type="scientific">Solanum verrucosum</name>
    <dbReference type="NCBI Taxonomy" id="315347"/>
    <lineage>
        <taxon>Eukaryota</taxon>
        <taxon>Viridiplantae</taxon>
        <taxon>Streptophyta</taxon>
        <taxon>Embryophyta</taxon>
        <taxon>Tracheophyta</taxon>
        <taxon>Spermatophyta</taxon>
        <taxon>Magnoliopsida</taxon>
        <taxon>eudicotyledons</taxon>
        <taxon>Gunneridae</taxon>
        <taxon>Pentapetalae</taxon>
        <taxon>asterids</taxon>
        <taxon>lamiids</taxon>
        <taxon>Solanales</taxon>
        <taxon>Solanaceae</taxon>
        <taxon>Solanoideae</taxon>
        <taxon>Solaneae</taxon>
        <taxon>Solanum</taxon>
    </lineage>
</organism>
<accession>A0AAF0PLK5</accession>
<evidence type="ECO:0000313" key="1">
    <source>
        <dbReference type="EMBL" id="WMV07023.1"/>
    </source>
</evidence>
<protein>
    <submittedName>
        <fullName evidence="1">Uncharacterized protein</fullName>
    </submittedName>
</protein>
<dbReference type="AlphaFoldDB" id="A0AAF0PLK5"/>
<reference evidence="1" key="1">
    <citation type="submission" date="2023-08" db="EMBL/GenBank/DDBJ databases">
        <title>A de novo genome assembly of Solanum verrucosum Schlechtendal, a Mexican diploid species geographically isolated from the other diploid A-genome species in potato relatives.</title>
        <authorList>
            <person name="Hosaka K."/>
        </authorList>
    </citation>
    <scope>NUCLEOTIDE SEQUENCE</scope>
    <source>
        <tissue evidence="1">Young leaves</tissue>
    </source>
</reference>
<keyword evidence="2" id="KW-1185">Reference proteome</keyword>